<evidence type="ECO:0000256" key="3">
    <source>
        <dbReference type="ARBA" id="ARBA00022475"/>
    </source>
</evidence>
<evidence type="ECO:0000256" key="8">
    <source>
        <dbReference type="SAM" id="SignalP"/>
    </source>
</evidence>
<organism evidence="9">
    <name type="scientific">Emiliania huxleyi</name>
    <name type="common">Coccolithophore</name>
    <name type="synonym">Pontosphaera huxleyi</name>
    <dbReference type="NCBI Taxonomy" id="2903"/>
    <lineage>
        <taxon>Eukaryota</taxon>
        <taxon>Haptista</taxon>
        <taxon>Haptophyta</taxon>
        <taxon>Prymnesiophyceae</taxon>
        <taxon>Isochrysidales</taxon>
        <taxon>Noelaerhabdaceae</taxon>
        <taxon>Emiliania</taxon>
    </lineage>
</organism>
<dbReference type="EMBL" id="HBIR01011557">
    <property type="protein sequence ID" value="CAE0535499.1"/>
    <property type="molecule type" value="Transcribed_RNA"/>
</dbReference>
<evidence type="ECO:0000256" key="5">
    <source>
        <dbReference type="ARBA" id="ARBA00022989"/>
    </source>
</evidence>
<keyword evidence="6" id="KW-0406">Ion transport</keyword>
<dbReference type="PANTHER" id="PTHR33281:SF19">
    <property type="entry name" value="VOLTAGE-DEPENDENT ANION CHANNEL-FORMING PROTEIN YNEE"/>
    <property type="match status" value="1"/>
</dbReference>
<dbReference type="InterPro" id="IPR044669">
    <property type="entry name" value="YneE/VCCN1/2-like"/>
</dbReference>
<evidence type="ECO:0000256" key="4">
    <source>
        <dbReference type="ARBA" id="ARBA00022692"/>
    </source>
</evidence>
<evidence type="ECO:0000256" key="6">
    <source>
        <dbReference type="ARBA" id="ARBA00023065"/>
    </source>
</evidence>
<keyword evidence="2" id="KW-0813">Transport</keyword>
<name>A0A7S3RUL3_EMIHU</name>
<keyword evidence="5" id="KW-1133">Transmembrane helix</keyword>
<keyword evidence="4" id="KW-0812">Transmembrane</keyword>
<gene>
    <name evidence="9" type="ORF">EHUX00137_LOCUS8360</name>
</gene>
<dbReference type="AlphaFoldDB" id="A0A7S3RUL3"/>
<dbReference type="GO" id="GO:0005886">
    <property type="term" value="C:plasma membrane"/>
    <property type="evidence" value="ECO:0007669"/>
    <property type="project" value="UniProtKB-SubCell"/>
</dbReference>
<feature type="chain" id="PRO_5030991454" evidence="8">
    <location>
        <begin position="32"/>
        <end position="503"/>
    </location>
</feature>
<evidence type="ECO:0000313" key="9">
    <source>
        <dbReference type="EMBL" id="CAE0535499.1"/>
    </source>
</evidence>
<reference evidence="9" key="1">
    <citation type="submission" date="2021-01" db="EMBL/GenBank/DDBJ databases">
        <authorList>
            <person name="Corre E."/>
            <person name="Pelletier E."/>
            <person name="Niang G."/>
            <person name="Scheremetjew M."/>
            <person name="Finn R."/>
            <person name="Kale V."/>
            <person name="Holt S."/>
            <person name="Cochrane G."/>
            <person name="Meng A."/>
            <person name="Brown T."/>
            <person name="Cohen L."/>
        </authorList>
    </citation>
    <scope>NUCLEOTIDE SEQUENCE</scope>
    <source>
        <strain evidence="9">379</strain>
    </source>
</reference>
<keyword evidence="3" id="KW-1003">Cell membrane</keyword>
<keyword evidence="7" id="KW-0472">Membrane</keyword>
<sequence length="503" mass="55778">MIELVIVLMSAMGRRALLLLLTAACIPDAAGLAAPRARLPPLGSPRAGKVTLNQLSPYEEYMKSMQQNGQQAAPPVMAPPQVVAPPSMPMYPAPMPAPPYPAPAPVMPEAAQLPGDPFSLPRNLIQKLYQKGFQASPTDSDFDSYERVPWWRQSSTYSEEQRKDRRTIFMHDDWVRHRSSERFFRNVQSIGSSGIIQSLRNEVTFVTMAAVFVVAINMLLVSYQDFDGVSHVGALANSNIRSVSLPALPFSIASPALSLLLVFRTNTGYSRWNEARTLWGGLINNCRNVVRQANTFFPDDPHHVMLKQRLAAETAAFIRALRNFLRGPTDDDTLRSELYELVGAGHMTPATVEKGMAASNRPMFFLSAMSATLRKAEIDPMKAARVDASISVLVDLTGANERIFKSPIPLLYTRLLSRFLTAFLLLLPLALWQALGESWNHWAVIPAELFISFFLFGIEEVGIQIEEPFSVLPLEAFCNGAIAATSQEMLNAVESKVFEEEPR</sequence>
<dbReference type="GO" id="GO:0005254">
    <property type="term" value="F:chloride channel activity"/>
    <property type="evidence" value="ECO:0007669"/>
    <property type="project" value="InterPro"/>
</dbReference>
<evidence type="ECO:0000256" key="7">
    <source>
        <dbReference type="ARBA" id="ARBA00023136"/>
    </source>
</evidence>
<accession>A0A7S3RUL3</accession>
<keyword evidence="8" id="KW-0732">Signal</keyword>
<feature type="signal peptide" evidence="8">
    <location>
        <begin position="1"/>
        <end position="31"/>
    </location>
</feature>
<comment type="subcellular location">
    <subcellularLocation>
        <location evidence="1">Cell membrane</location>
        <topology evidence="1">Multi-pass membrane protein</topology>
    </subcellularLocation>
</comment>
<dbReference type="Pfam" id="PF25539">
    <property type="entry name" value="Bestrophin_2"/>
    <property type="match status" value="1"/>
</dbReference>
<protein>
    <submittedName>
        <fullName evidence="9">Uncharacterized protein</fullName>
    </submittedName>
</protein>
<dbReference type="PANTHER" id="PTHR33281">
    <property type="entry name" value="UPF0187 PROTEIN YNEE"/>
    <property type="match status" value="1"/>
</dbReference>
<proteinExistence type="predicted"/>
<evidence type="ECO:0000256" key="2">
    <source>
        <dbReference type="ARBA" id="ARBA00022448"/>
    </source>
</evidence>
<evidence type="ECO:0000256" key="1">
    <source>
        <dbReference type="ARBA" id="ARBA00004651"/>
    </source>
</evidence>